<comment type="caution">
    <text evidence="2">The sequence shown here is derived from an EMBL/GenBank/DDBJ whole genome shotgun (WGS) entry which is preliminary data.</text>
</comment>
<dbReference type="EMBL" id="BARV01037206">
    <property type="protein sequence ID" value="GAI48545.1"/>
    <property type="molecule type" value="Genomic_DNA"/>
</dbReference>
<feature type="compositionally biased region" description="Acidic residues" evidence="1">
    <location>
        <begin position="88"/>
        <end position="97"/>
    </location>
</feature>
<protein>
    <submittedName>
        <fullName evidence="2">Uncharacterized protein</fullName>
    </submittedName>
</protein>
<evidence type="ECO:0000313" key="2">
    <source>
        <dbReference type="EMBL" id="GAI48545.1"/>
    </source>
</evidence>
<reference evidence="2" key="1">
    <citation type="journal article" date="2014" name="Front. Microbiol.">
        <title>High frequency of phylogenetically diverse reductive dehalogenase-homologous genes in deep subseafloor sedimentary metagenomes.</title>
        <authorList>
            <person name="Kawai M."/>
            <person name="Futagami T."/>
            <person name="Toyoda A."/>
            <person name="Takaki Y."/>
            <person name="Nishi S."/>
            <person name="Hori S."/>
            <person name="Arai W."/>
            <person name="Tsubouchi T."/>
            <person name="Morono Y."/>
            <person name="Uchiyama I."/>
            <person name="Ito T."/>
            <person name="Fujiyama A."/>
            <person name="Inagaki F."/>
            <person name="Takami H."/>
        </authorList>
    </citation>
    <scope>NUCLEOTIDE SEQUENCE</scope>
    <source>
        <strain evidence="2">Expedition CK06-06</strain>
    </source>
</reference>
<organism evidence="2">
    <name type="scientific">marine sediment metagenome</name>
    <dbReference type="NCBI Taxonomy" id="412755"/>
    <lineage>
        <taxon>unclassified sequences</taxon>
        <taxon>metagenomes</taxon>
        <taxon>ecological metagenomes</taxon>
    </lineage>
</organism>
<dbReference type="AlphaFoldDB" id="X1QC15"/>
<name>X1QC15_9ZZZZ</name>
<sequence length="126" mass="13826">MTQTKYPFSPCIVSQIVERLYSDGAMTVSQLCETIKYPYKSVYTKALELQKMNLADKDDNGVWSLREGVTPRTLETGELEEPGSREVAEEEGEEEEVATPAGKKGAPIVRSTGVPLDQKGHVHPGA</sequence>
<feature type="region of interest" description="Disordered" evidence="1">
    <location>
        <begin position="66"/>
        <end position="126"/>
    </location>
</feature>
<evidence type="ECO:0000256" key="1">
    <source>
        <dbReference type="SAM" id="MobiDB-lite"/>
    </source>
</evidence>
<proteinExistence type="predicted"/>
<gene>
    <name evidence="2" type="ORF">S06H3_57623</name>
</gene>
<accession>X1QC15</accession>